<evidence type="ECO:0000313" key="2">
    <source>
        <dbReference type="Proteomes" id="UP000010847"/>
    </source>
</evidence>
<dbReference type="SUPFAM" id="SSF53067">
    <property type="entry name" value="Actin-like ATPase domain"/>
    <property type="match status" value="1"/>
</dbReference>
<keyword evidence="2" id="KW-1185">Reference proteome</keyword>
<evidence type="ECO:0008006" key="3">
    <source>
        <dbReference type="Google" id="ProtNLM"/>
    </source>
</evidence>
<name>W0ECZ1_9FIRM</name>
<sequence>MTRTRWVATVTDQHWLIAKIRTNGLKVKIEKAYSFDLKKAADSVVSESAQELKQFFKKNWISTRDFGLSFSCPGVITRIITVPVMKKRLLEVLFTEQVEQYFTLNVADYIIDYRVLNEVEEEGQKCYKVLLTAVPRDFWNAQMSVLQEAKLRPKVVDVQFECLSRLYARSDSSDYVILNLSGQRAEIVILEQGVFFLFSEVYFDSKELVRLIEDSKDSELSYDSTYLEGLENTFFPVMRNLEEFLTFFTSRHFGKNVDMIYITGEYAKLRDIDKVFRTNLELPTQIAYPKGLKLKFSKKVSQLNLNSSLLGGLIGLALRED</sequence>
<proteinExistence type="predicted"/>
<dbReference type="InterPro" id="IPR043129">
    <property type="entry name" value="ATPase_NBD"/>
</dbReference>
<dbReference type="eggNOG" id="COG4972">
    <property type="taxonomic scope" value="Bacteria"/>
</dbReference>
<dbReference type="Gene3D" id="3.30.1490.300">
    <property type="match status" value="1"/>
</dbReference>
<dbReference type="RefSeq" id="WP_006716030.1">
    <property type="nucleotide sequence ID" value="NZ_CP007032.1"/>
</dbReference>
<organism evidence="1 2">
    <name type="scientific">Desulfitobacterium metallireducens DSM 15288</name>
    <dbReference type="NCBI Taxonomy" id="871968"/>
    <lineage>
        <taxon>Bacteria</taxon>
        <taxon>Bacillati</taxon>
        <taxon>Bacillota</taxon>
        <taxon>Clostridia</taxon>
        <taxon>Eubacteriales</taxon>
        <taxon>Desulfitobacteriaceae</taxon>
        <taxon>Desulfitobacterium</taxon>
    </lineage>
</organism>
<dbReference type="Pfam" id="PF11104">
    <property type="entry name" value="PilM_2"/>
    <property type="match status" value="1"/>
</dbReference>
<dbReference type="KEGG" id="dmt:DESME_10620"/>
<evidence type="ECO:0000313" key="1">
    <source>
        <dbReference type="EMBL" id="AHF08632.1"/>
    </source>
</evidence>
<dbReference type="STRING" id="871968.DESME_10620"/>
<reference evidence="1 2" key="1">
    <citation type="submission" date="2013-12" db="EMBL/GenBank/DDBJ databases">
        <authorList>
            <consortium name="DOE Joint Genome Institute"/>
            <person name="Smidt H."/>
            <person name="Huntemann M."/>
            <person name="Han J."/>
            <person name="Chen A."/>
            <person name="Kyrpides N."/>
            <person name="Mavromatis K."/>
            <person name="Markowitz V."/>
            <person name="Palaniappan K."/>
            <person name="Ivanova N."/>
            <person name="Schaumberg A."/>
            <person name="Pati A."/>
            <person name="Liolios K."/>
            <person name="Nordberg H.P."/>
            <person name="Cantor M.N."/>
            <person name="Hua S.X."/>
            <person name="Woyke T."/>
        </authorList>
    </citation>
    <scope>NUCLEOTIDE SEQUENCE [LARGE SCALE GENOMIC DNA]</scope>
    <source>
        <strain evidence="2">DSM 15288</strain>
    </source>
</reference>
<accession>W0ECZ1</accession>
<dbReference type="AlphaFoldDB" id="W0ECZ1"/>
<dbReference type="EMBL" id="CP007032">
    <property type="protein sequence ID" value="AHF08632.1"/>
    <property type="molecule type" value="Genomic_DNA"/>
</dbReference>
<dbReference type="Gene3D" id="3.30.420.40">
    <property type="match status" value="2"/>
</dbReference>
<dbReference type="Proteomes" id="UP000010847">
    <property type="component" value="Chromosome"/>
</dbReference>
<dbReference type="HOGENOM" id="CLU_711194_0_0_9"/>
<dbReference type="InterPro" id="IPR005883">
    <property type="entry name" value="PilM"/>
</dbReference>
<protein>
    <recommendedName>
        <fullName evidence="3">Pilus assembly protein PilM</fullName>
    </recommendedName>
</protein>
<gene>
    <name evidence="1" type="ORF">DESME_10620</name>
</gene>